<name>A0A5S5DIG3_9SPHI</name>
<evidence type="ECO:0000313" key="1">
    <source>
        <dbReference type="EMBL" id="TYP95770.1"/>
    </source>
</evidence>
<dbReference type="Proteomes" id="UP000325105">
    <property type="component" value="Unassembled WGS sequence"/>
</dbReference>
<dbReference type="EMBL" id="VNHX01000010">
    <property type="protein sequence ID" value="TYP95770.1"/>
    <property type="molecule type" value="Genomic_DNA"/>
</dbReference>
<gene>
    <name evidence="1" type="ORF">BC792_11098</name>
</gene>
<reference evidence="1 2" key="1">
    <citation type="submission" date="2019-07" db="EMBL/GenBank/DDBJ databases">
        <title>Genomic Encyclopedia of Archaeal and Bacterial Type Strains, Phase II (KMG-II): from individual species to whole genera.</title>
        <authorList>
            <person name="Goeker M."/>
        </authorList>
    </citation>
    <scope>NUCLEOTIDE SEQUENCE [LARGE SCALE GENOMIC DNA]</scope>
    <source>
        <strain evidence="1 2">DSM 18850</strain>
    </source>
</reference>
<proteinExistence type="predicted"/>
<evidence type="ECO:0000313" key="2">
    <source>
        <dbReference type="Proteomes" id="UP000325105"/>
    </source>
</evidence>
<accession>A0A5S5DIG3</accession>
<sequence length="248" mass="26993">MVLTSKKQAVVSALRRQMLELEGFKQAGASVSAGLGLGKIETVFPGGVFPLNTVHEFVYDQPEELAASCGFIGGLLSYIMKKGGMCLWINSSKGVFPPAAKMFGLEPDRIIFVSMRKQQDILWALEEGLKCTGLCVVIAEIEHLDFVQSRRLQLAVEKSGVTGFVIRSGIKTLGATTCAARWKIIPIASIIPDDLPGVGFPQWEVNLLKVKNGSPSQWVMGWKKGQFSLQQAERPAGRTNQLITQEAG</sequence>
<dbReference type="InterPro" id="IPR017026">
    <property type="entry name" value="ImuA"/>
</dbReference>
<dbReference type="AlphaFoldDB" id="A0A5S5DIG3"/>
<dbReference type="RefSeq" id="WP_211357507.1">
    <property type="nucleotide sequence ID" value="NZ_VNHX01000010.1"/>
</dbReference>
<dbReference type="Gene3D" id="3.40.50.300">
    <property type="entry name" value="P-loop containing nucleotide triphosphate hydrolases"/>
    <property type="match status" value="1"/>
</dbReference>
<dbReference type="PIRSF" id="PIRSF034285">
    <property type="entry name" value="UCP034285"/>
    <property type="match status" value="1"/>
</dbReference>
<protein>
    <submittedName>
        <fullName evidence="1">Protein ImuA</fullName>
    </submittedName>
</protein>
<dbReference type="SUPFAM" id="SSF52540">
    <property type="entry name" value="P-loop containing nucleoside triphosphate hydrolases"/>
    <property type="match status" value="1"/>
</dbReference>
<organism evidence="1 2">
    <name type="scientific">Sphingobacterium allocomposti</name>
    <dbReference type="NCBI Taxonomy" id="415956"/>
    <lineage>
        <taxon>Bacteria</taxon>
        <taxon>Pseudomonadati</taxon>
        <taxon>Bacteroidota</taxon>
        <taxon>Sphingobacteriia</taxon>
        <taxon>Sphingobacteriales</taxon>
        <taxon>Sphingobacteriaceae</taxon>
        <taxon>Sphingobacterium</taxon>
    </lineage>
</organism>
<keyword evidence="2" id="KW-1185">Reference proteome</keyword>
<comment type="caution">
    <text evidence="1">The sequence shown here is derived from an EMBL/GenBank/DDBJ whole genome shotgun (WGS) entry which is preliminary data.</text>
</comment>
<dbReference type="InterPro" id="IPR027417">
    <property type="entry name" value="P-loop_NTPase"/>
</dbReference>